<reference evidence="1 2" key="1">
    <citation type="submission" date="2021-06" db="EMBL/GenBank/DDBJ databases">
        <title>Caerostris darwini draft genome.</title>
        <authorList>
            <person name="Kono N."/>
            <person name="Arakawa K."/>
        </authorList>
    </citation>
    <scope>NUCLEOTIDE SEQUENCE [LARGE SCALE GENOMIC DNA]</scope>
</reference>
<keyword evidence="2" id="KW-1185">Reference proteome</keyword>
<dbReference type="AlphaFoldDB" id="A0AAV4U618"/>
<protein>
    <submittedName>
        <fullName evidence="1">Uncharacterized protein</fullName>
    </submittedName>
</protein>
<accession>A0AAV4U618</accession>
<organism evidence="1 2">
    <name type="scientific">Caerostris darwini</name>
    <dbReference type="NCBI Taxonomy" id="1538125"/>
    <lineage>
        <taxon>Eukaryota</taxon>
        <taxon>Metazoa</taxon>
        <taxon>Ecdysozoa</taxon>
        <taxon>Arthropoda</taxon>
        <taxon>Chelicerata</taxon>
        <taxon>Arachnida</taxon>
        <taxon>Araneae</taxon>
        <taxon>Araneomorphae</taxon>
        <taxon>Entelegynae</taxon>
        <taxon>Araneoidea</taxon>
        <taxon>Araneidae</taxon>
        <taxon>Caerostris</taxon>
    </lineage>
</organism>
<name>A0AAV4U618_9ARAC</name>
<dbReference type="Proteomes" id="UP001054837">
    <property type="component" value="Unassembled WGS sequence"/>
</dbReference>
<evidence type="ECO:0000313" key="2">
    <source>
        <dbReference type="Proteomes" id="UP001054837"/>
    </source>
</evidence>
<comment type="caution">
    <text evidence="1">The sequence shown here is derived from an EMBL/GenBank/DDBJ whole genome shotgun (WGS) entry which is preliminary data.</text>
</comment>
<proteinExistence type="predicted"/>
<evidence type="ECO:0000313" key="1">
    <source>
        <dbReference type="EMBL" id="GIY53273.1"/>
    </source>
</evidence>
<sequence length="88" mass="10008">MQRSPKSVLQLIRAGQGKITSTLRTHSSSLPVSFENFNPAPPQGMMQGWYRHFSGKGVEGGYQLIWNEMGLRLFRRCLGDVLRHLVCF</sequence>
<gene>
    <name evidence="1" type="ORF">CDAR_84191</name>
</gene>
<dbReference type="EMBL" id="BPLQ01010744">
    <property type="protein sequence ID" value="GIY53273.1"/>
    <property type="molecule type" value="Genomic_DNA"/>
</dbReference>